<feature type="active site" description="Nucleophile" evidence="6">
    <location>
        <position position="408"/>
    </location>
</feature>
<dbReference type="InterPro" id="IPR018314">
    <property type="entry name" value="RsmB/NOL1/NOP2-like_CS"/>
</dbReference>
<protein>
    <submittedName>
        <fullName evidence="8">Transcription antitermination factor NusB</fullName>
    </submittedName>
</protein>
<evidence type="ECO:0000256" key="2">
    <source>
        <dbReference type="ARBA" id="ARBA00022603"/>
    </source>
</evidence>
<evidence type="ECO:0000256" key="5">
    <source>
        <dbReference type="ARBA" id="ARBA00022884"/>
    </source>
</evidence>
<keyword evidence="2 6" id="KW-0489">Methyltransferase</keyword>
<evidence type="ECO:0000313" key="9">
    <source>
        <dbReference type="Proteomes" id="UP001247542"/>
    </source>
</evidence>
<dbReference type="InterPro" id="IPR006027">
    <property type="entry name" value="NusB_RsmB_TIM44"/>
</dbReference>
<evidence type="ECO:0000256" key="3">
    <source>
        <dbReference type="ARBA" id="ARBA00022679"/>
    </source>
</evidence>
<evidence type="ECO:0000259" key="7">
    <source>
        <dbReference type="PROSITE" id="PS51686"/>
    </source>
</evidence>
<dbReference type="InterPro" id="IPR023267">
    <property type="entry name" value="RCMT"/>
</dbReference>
<dbReference type="InterPro" id="IPR049560">
    <property type="entry name" value="MeTrfase_RsmB-F_NOP2_cat"/>
</dbReference>
<proteinExistence type="inferred from homology"/>
<dbReference type="PROSITE" id="PS51686">
    <property type="entry name" value="SAM_MT_RSMB_NOP"/>
    <property type="match status" value="1"/>
</dbReference>
<dbReference type="Proteomes" id="UP001247542">
    <property type="component" value="Unassembled WGS sequence"/>
</dbReference>
<sequence length="478" mass="52161">MSGQHVQPEPYVVPKRVEASRKVAFDALMAVETQDAYANLALPPLISRAHLGRRDAAFATELTYGTLRNQRRIDWVVSQNLKRPLADLDAPVRIILRLCAHQILHLRVPDHAAVSEGVELAKHECDRGAEKFINGVLRSIVEHSVGEWDRRISAIKDNAQRVAVEYSHPEWMVRQFATALAAHGRDPRELTALLQANNANPWVTLCARPSMILPGDLADVAVQALRCEVRPGDYSEWSVVLSAGDPGRLEPVREGIAAVQDEGSQLVATAFAETPVVDGGADSAWLDQCAGPGGKAGLLAAFARESGAHLVANEVAAHRARLVENTLRPFSNVDVVVGDGREVSARGPFDRILLDAPCTGLGSLRRRPESRWRRQVSDLESLVQLQAQLIDEALRALRPGGILGYVTCSPVKQETTDQIRRVAKQPGVRVLSAAAAVREVSMSDIELTPVQIGDGNVIQLWPHVHDTDAMFLAILTKE</sequence>
<dbReference type="RefSeq" id="WP_313273428.1">
    <property type="nucleotide sequence ID" value="NZ_JASXSX010000001.1"/>
</dbReference>
<keyword evidence="9" id="KW-1185">Reference proteome</keyword>
<feature type="binding site" evidence="6">
    <location>
        <position position="339"/>
    </location>
    <ligand>
        <name>S-adenosyl-L-methionine</name>
        <dbReference type="ChEBI" id="CHEBI:59789"/>
    </ligand>
</feature>
<dbReference type="PANTHER" id="PTHR22807:SF53">
    <property type="entry name" value="RIBOSOMAL RNA SMALL SUBUNIT METHYLTRANSFERASE B-RELATED"/>
    <property type="match status" value="1"/>
</dbReference>
<dbReference type="Pfam" id="PF01189">
    <property type="entry name" value="Methyltr_RsmB-F"/>
    <property type="match status" value="1"/>
</dbReference>
<keyword evidence="5 6" id="KW-0694">RNA-binding</keyword>
<feature type="domain" description="SAM-dependent MTase RsmB/NOP-type" evidence="7">
    <location>
        <begin position="193"/>
        <end position="478"/>
    </location>
</feature>
<feature type="binding site" evidence="6">
    <location>
        <begin position="289"/>
        <end position="295"/>
    </location>
    <ligand>
        <name>S-adenosyl-L-methionine</name>
        <dbReference type="ChEBI" id="CHEBI:59789"/>
    </ligand>
</feature>
<dbReference type="PANTHER" id="PTHR22807">
    <property type="entry name" value="NOP2 YEAST -RELATED NOL1/NOP2/FMU SUN DOMAIN-CONTAINING"/>
    <property type="match status" value="1"/>
</dbReference>
<dbReference type="SUPFAM" id="SSF53335">
    <property type="entry name" value="S-adenosyl-L-methionine-dependent methyltransferases"/>
    <property type="match status" value="1"/>
</dbReference>
<evidence type="ECO:0000256" key="6">
    <source>
        <dbReference type="PROSITE-ProRule" id="PRU01023"/>
    </source>
</evidence>
<dbReference type="EMBL" id="JASXSX010000001">
    <property type="protein sequence ID" value="MDT3767665.1"/>
    <property type="molecule type" value="Genomic_DNA"/>
</dbReference>
<feature type="binding site" evidence="6">
    <location>
        <position position="314"/>
    </location>
    <ligand>
        <name>S-adenosyl-L-methionine</name>
        <dbReference type="ChEBI" id="CHEBI:59789"/>
    </ligand>
</feature>
<reference evidence="8 9" key="1">
    <citation type="submission" date="2023-06" db="EMBL/GenBank/DDBJ databases">
        <title>Draft genome sequence of Gleimia hominis type strain CCUG 57540T.</title>
        <authorList>
            <person name="Salva-Serra F."/>
            <person name="Cardew S."/>
            <person name="Jensie Markopoulos S."/>
            <person name="Ohlen M."/>
            <person name="Inganas E."/>
            <person name="Svensson-Stadler L."/>
            <person name="Moore E.R.B."/>
        </authorList>
    </citation>
    <scope>NUCLEOTIDE SEQUENCE [LARGE SCALE GENOMIC DNA]</scope>
    <source>
        <strain evidence="8 9">CCUG 57540</strain>
    </source>
</reference>
<evidence type="ECO:0000313" key="8">
    <source>
        <dbReference type="EMBL" id="MDT3767665.1"/>
    </source>
</evidence>
<accession>A0ABU3IBA7</accession>
<dbReference type="InterPro" id="IPR035926">
    <property type="entry name" value="NusB-like_sf"/>
</dbReference>
<gene>
    <name evidence="8" type="ORF">QS713_06260</name>
</gene>
<comment type="caution">
    <text evidence="8">The sequence shown here is derived from an EMBL/GenBank/DDBJ whole genome shotgun (WGS) entry which is preliminary data.</text>
</comment>
<dbReference type="PROSITE" id="PS01153">
    <property type="entry name" value="NOL1_NOP2_SUN"/>
    <property type="match status" value="1"/>
</dbReference>
<dbReference type="PRINTS" id="PR02008">
    <property type="entry name" value="RCMTFAMILY"/>
</dbReference>
<organism evidence="8 9">
    <name type="scientific">Gleimia hominis</name>
    <dbReference type="NCBI Taxonomy" id="595468"/>
    <lineage>
        <taxon>Bacteria</taxon>
        <taxon>Bacillati</taxon>
        <taxon>Actinomycetota</taxon>
        <taxon>Actinomycetes</taxon>
        <taxon>Actinomycetales</taxon>
        <taxon>Actinomycetaceae</taxon>
        <taxon>Gleimia</taxon>
    </lineage>
</organism>
<dbReference type="SUPFAM" id="SSF48013">
    <property type="entry name" value="NusB-like"/>
    <property type="match status" value="1"/>
</dbReference>
<name>A0ABU3IBA7_9ACTO</name>
<dbReference type="InterPro" id="IPR029063">
    <property type="entry name" value="SAM-dependent_MTases_sf"/>
</dbReference>
<keyword evidence="3 6" id="KW-0808">Transferase</keyword>
<evidence type="ECO:0000256" key="1">
    <source>
        <dbReference type="ARBA" id="ARBA00007494"/>
    </source>
</evidence>
<evidence type="ECO:0000256" key="4">
    <source>
        <dbReference type="ARBA" id="ARBA00022691"/>
    </source>
</evidence>
<dbReference type="Gene3D" id="1.10.940.10">
    <property type="entry name" value="NusB-like"/>
    <property type="match status" value="1"/>
</dbReference>
<dbReference type="Gene3D" id="3.40.50.150">
    <property type="entry name" value="Vaccinia Virus protein VP39"/>
    <property type="match status" value="1"/>
</dbReference>
<keyword evidence="4 6" id="KW-0949">S-adenosyl-L-methionine</keyword>
<feature type="binding site" evidence="6">
    <location>
        <position position="355"/>
    </location>
    <ligand>
        <name>S-adenosyl-L-methionine</name>
        <dbReference type="ChEBI" id="CHEBI:59789"/>
    </ligand>
</feature>
<comment type="similarity">
    <text evidence="1 6">Belongs to the class I-like SAM-binding methyltransferase superfamily. RsmB/NOP family.</text>
</comment>
<dbReference type="CDD" id="cd02440">
    <property type="entry name" value="AdoMet_MTases"/>
    <property type="match status" value="1"/>
</dbReference>
<dbReference type="InterPro" id="IPR001678">
    <property type="entry name" value="MeTrfase_RsmB-F_NOP2_dom"/>
</dbReference>
<dbReference type="Pfam" id="PF01029">
    <property type="entry name" value="NusB"/>
    <property type="match status" value="1"/>
</dbReference>